<dbReference type="AlphaFoldDB" id="A0A4Z1E5W2"/>
<evidence type="ECO:0000313" key="4">
    <source>
        <dbReference type="EMBL" id="TGO05107.1"/>
    </source>
</evidence>
<feature type="domain" description="Putative host cell surface-exposed lipoprotein Ltp-like HTH region" evidence="3">
    <location>
        <begin position="216"/>
        <end position="258"/>
    </location>
</feature>
<protein>
    <recommendedName>
        <fullName evidence="3">Putative host cell surface-exposed lipoprotein Ltp-like HTH region domain-containing protein</fullName>
    </recommendedName>
</protein>
<organism evidence="4 5">
    <name type="scientific">Serinibacter arcticus</name>
    <dbReference type="NCBI Taxonomy" id="1655435"/>
    <lineage>
        <taxon>Bacteria</taxon>
        <taxon>Bacillati</taxon>
        <taxon>Actinomycetota</taxon>
        <taxon>Actinomycetes</taxon>
        <taxon>Micrococcales</taxon>
        <taxon>Beutenbergiaceae</taxon>
        <taxon>Serinibacter</taxon>
    </lineage>
</organism>
<keyword evidence="2" id="KW-1133">Transmembrane helix</keyword>
<feature type="compositionally biased region" description="Low complexity" evidence="1">
    <location>
        <begin position="91"/>
        <end position="112"/>
    </location>
</feature>
<keyword evidence="5" id="KW-1185">Reference proteome</keyword>
<feature type="region of interest" description="Disordered" evidence="1">
    <location>
        <begin position="1"/>
        <end position="56"/>
    </location>
</feature>
<dbReference type="Pfam" id="PF07553">
    <property type="entry name" value="Lipoprotein_Ltp"/>
    <property type="match status" value="2"/>
</dbReference>
<evidence type="ECO:0000256" key="2">
    <source>
        <dbReference type="SAM" id="Phobius"/>
    </source>
</evidence>
<name>A0A4Z1E5W2_9MICO</name>
<dbReference type="Gene3D" id="1.10.10.10">
    <property type="entry name" value="Winged helix-like DNA-binding domain superfamily/Winged helix DNA-binding domain"/>
    <property type="match status" value="2"/>
</dbReference>
<dbReference type="RefSeq" id="WP_233251498.1">
    <property type="nucleotide sequence ID" value="NZ_RHPJ01000002.1"/>
</dbReference>
<gene>
    <name evidence="4" type="ORF">SERN_1111</name>
</gene>
<feature type="region of interest" description="Disordered" evidence="1">
    <location>
        <begin position="85"/>
        <end position="112"/>
    </location>
</feature>
<evidence type="ECO:0000256" key="1">
    <source>
        <dbReference type="SAM" id="MobiDB-lite"/>
    </source>
</evidence>
<accession>A0A4Z1E5W2</accession>
<keyword evidence="2" id="KW-0472">Membrane</keyword>
<keyword evidence="2" id="KW-0812">Transmembrane</keyword>
<feature type="transmembrane region" description="Helical" evidence="2">
    <location>
        <begin position="64"/>
        <end position="84"/>
    </location>
</feature>
<evidence type="ECO:0000259" key="3">
    <source>
        <dbReference type="Pfam" id="PF07553"/>
    </source>
</evidence>
<proteinExistence type="predicted"/>
<reference evidence="4 5" key="1">
    <citation type="submission" date="2018-11" db="EMBL/GenBank/DDBJ databases">
        <title>Complete genome sequencing of the Actinobacteria Serinibacter sp. K3-2.</title>
        <authorList>
            <person name="Rakitin A.L."/>
            <person name="Beletsky A.V."/>
            <person name="Mardanov A.V."/>
            <person name="Ravin N.V."/>
            <person name="Gromova A.S."/>
            <person name="Filippova S.N."/>
            <person name="Gal'Chenko V.F."/>
        </authorList>
    </citation>
    <scope>NUCLEOTIDE SEQUENCE [LARGE SCALE GENOMIC DNA]</scope>
    <source>
        <strain evidence="4 5">K3-2</strain>
    </source>
</reference>
<feature type="domain" description="Putative host cell surface-exposed lipoprotein Ltp-like HTH region" evidence="3">
    <location>
        <begin position="261"/>
        <end position="301"/>
    </location>
</feature>
<comment type="caution">
    <text evidence="4">The sequence shown here is derived from an EMBL/GenBank/DDBJ whole genome shotgun (WGS) entry which is preliminary data.</text>
</comment>
<feature type="compositionally biased region" description="Low complexity" evidence="1">
    <location>
        <begin position="14"/>
        <end position="25"/>
    </location>
</feature>
<sequence length="307" mass="32596">MTDNTNSWPPPQQGYPQQPGEQQYGAPPPLPDYGHQQQPAYFGQPPAPQQTPPAGKKPWYARRWVWAVAGFVLVCGFIGSLTGGDTEEPAPEASPSETATTAESPSPEAAEVVAATEPPAVVGFSLDVARETLSEAGFEFSSHDVREGRVVLAESNWVVLTQELQGGTVVLGVEKHSDPAVTTEAPPVEAEAPAPPAEEAAVPVEVPAAPALSIGQQNAVDSADNYLSVMAFSREGLIDQLEFEGFSFEDAAFAVDSIAADWNEQAAKSAKNYLDLMSFSRQGLIDQLVFEGYTQEQAEFGAAAVGY</sequence>
<evidence type="ECO:0000313" key="5">
    <source>
        <dbReference type="Proteomes" id="UP000297318"/>
    </source>
</evidence>
<dbReference type="InterPro" id="IPR011434">
    <property type="entry name" value="Ltp-like_HTH"/>
</dbReference>
<dbReference type="InterPro" id="IPR036388">
    <property type="entry name" value="WH-like_DNA-bd_sf"/>
</dbReference>
<dbReference type="Proteomes" id="UP000297318">
    <property type="component" value="Unassembled WGS sequence"/>
</dbReference>
<dbReference type="EMBL" id="RHPJ01000002">
    <property type="protein sequence ID" value="TGO05107.1"/>
    <property type="molecule type" value="Genomic_DNA"/>
</dbReference>